<proteinExistence type="predicted"/>
<feature type="compositionally biased region" description="Acidic residues" evidence="1">
    <location>
        <begin position="142"/>
        <end position="160"/>
    </location>
</feature>
<dbReference type="Proteomes" id="UP000272025">
    <property type="component" value="Unassembled WGS sequence"/>
</dbReference>
<name>A0A3N2PVY2_SODAK</name>
<organism evidence="2 3">
    <name type="scientific">Sodiomyces alkalinus (strain CBS 110278 / VKM F-3762 / F11)</name>
    <name type="common">Alkaliphilic filamentous fungus</name>
    <dbReference type="NCBI Taxonomy" id="1314773"/>
    <lineage>
        <taxon>Eukaryota</taxon>
        <taxon>Fungi</taxon>
        <taxon>Dikarya</taxon>
        <taxon>Ascomycota</taxon>
        <taxon>Pezizomycotina</taxon>
        <taxon>Sordariomycetes</taxon>
        <taxon>Hypocreomycetidae</taxon>
        <taxon>Glomerellales</taxon>
        <taxon>Plectosphaerellaceae</taxon>
        <taxon>Sodiomyces</taxon>
    </lineage>
</organism>
<evidence type="ECO:0000313" key="3">
    <source>
        <dbReference type="Proteomes" id="UP000272025"/>
    </source>
</evidence>
<sequence>MDHQPDSEEIKLSKKRSWAMYSPATPSPLNPSCNSHGEETPERGRTRNPSPSPSRPTTPGREGERHRPMRVAISPTEMLLRQKAAQAWQSIRRAGGRMTQLDEQEWLDVGEVEKTPIEQNSGSPIHPAHWEDQEDQFFVNTQDEDGSDSGGGGDDDDHDDDDVWSRWTIITLEDITTAWPFTCFKVPMTRRSLFVAMLCLGGCIPAVAILSSNGPSASISCVIYRRGCGLPSGAQN</sequence>
<feature type="region of interest" description="Disordered" evidence="1">
    <location>
        <begin position="141"/>
        <end position="160"/>
    </location>
</feature>
<accession>A0A3N2PVY2</accession>
<dbReference type="GeneID" id="39580406"/>
<protein>
    <submittedName>
        <fullName evidence="2">Uncharacterized protein</fullName>
    </submittedName>
</protein>
<reference evidence="2 3" key="1">
    <citation type="journal article" date="2018" name="Mol. Ecol.">
        <title>The obligate alkalophilic soda-lake fungus Sodiomyces alkalinus has shifted to a protein diet.</title>
        <authorList>
            <person name="Grum-Grzhimaylo A.A."/>
            <person name="Falkoski D.L."/>
            <person name="van den Heuvel J."/>
            <person name="Valero-Jimenez C.A."/>
            <person name="Min B."/>
            <person name="Choi I.G."/>
            <person name="Lipzen A."/>
            <person name="Daum C.G."/>
            <person name="Aanen D.K."/>
            <person name="Tsang A."/>
            <person name="Henrissat B."/>
            <person name="Bilanenko E.N."/>
            <person name="de Vries R.P."/>
            <person name="van Kan J.A.L."/>
            <person name="Grigoriev I.V."/>
            <person name="Debets A.J.M."/>
        </authorList>
    </citation>
    <scope>NUCLEOTIDE SEQUENCE [LARGE SCALE GENOMIC DNA]</scope>
    <source>
        <strain evidence="2 3">F11</strain>
    </source>
</reference>
<evidence type="ECO:0000313" key="2">
    <source>
        <dbReference type="EMBL" id="ROT38670.1"/>
    </source>
</evidence>
<feature type="compositionally biased region" description="Basic and acidic residues" evidence="1">
    <location>
        <begin position="1"/>
        <end position="12"/>
    </location>
</feature>
<feature type="region of interest" description="Disordered" evidence="1">
    <location>
        <begin position="1"/>
        <end position="71"/>
    </location>
</feature>
<keyword evidence="3" id="KW-1185">Reference proteome</keyword>
<dbReference type="AlphaFoldDB" id="A0A3N2PVY2"/>
<feature type="compositionally biased region" description="Basic and acidic residues" evidence="1">
    <location>
        <begin position="36"/>
        <end position="45"/>
    </location>
</feature>
<gene>
    <name evidence="2" type="ORF">SODALDRAFT_333287</name>
</gene>
<dbReference type="RefSeq" id="XP_028466476.1">
    <property type="nucleotide sequence ID" value="XM_028611928.1"/>
</dbReference>
<dbReference type="OrthoDB" id="5239396at2759"/>
<dbReference type="EMBL" id="ML119055">
    <property type="protein sequence ID" value="ROT38670.1"/>
    <property type="molecule type" value="Genomic_DNA"/>
</dbReference>
<evidence type="ECO:0000256" key="1">
    <source>
        <dbReference type="SAM" id="MobiDB-lite"/>
    </source>
</evidence>